<proteinExistence type="predicted"/>
<gene>
    <name evidence="1" type="ORF">SCOCK_210118</name>
</gene>
<sequence>MQGGEAADAPKTVGCTATGVALQGELEPAVQRVRHTVHGGKYFIQLRRNRRHRPERLVRRTAPIRAHLPSDFRWSAVRLTRV</sequence>
<dbReference type="AlphaFoldDB" id="A0A9W4GRF5"/>
<keyword evidence="2" id="KW-1185">Reference proteome</keyword>
<organism evidence="1 2">
    <name type="scientific">Actinacidiphila cocklensis</name>
    <dbReference type="NCBI Taxonomy" id="887465"/>
    <lineage>
        <taxon>Bacteria</taxon>
        <taxon>Bacillati</taxon>
        <taxon>Actinomycetota</taxon>
        <taxon>Actinomycetes</taxon>
        <taxon>Kitasatosporales</taxon>
        <taxon>Streptomycetaceae</taxon>
        <taxon>Actinacidiphila</taxon>
    </lineage>
</organism>
<name>A0A9W4GRF5_9ACTN</name>
<protein>
    <submittedName>
        <fullName evidence="1">Uncharacterized protein</fullName>
    </submittedName>
</protein>
<reference evidence="1" key="1">
    <citation type="submission" date="2021-05" db="EMBL/GenBank/DDBJ databases">
        <authorList>
            <person name="Arsene-Ploetze F."/>
        </authorList>
    </citation>
    <scope>NUCLEOTIDE SEQUENCE</scope>
    <source>
        <strain evidence="1">DSM 42138</strain>
    </source>
</reference>
<evidence type="ECO:0000313" key="1">
    <source>
        <dbReference type="EMBL" id="CAG6393678.1"/>
    </source>
</evidence>
<accession>A0A9W4GRF5</accession>
<comment type="caution">
    <text evidence="1">The sequence shown here is derived from an EMBL/GenBank/DDBJ whole genome shotgun (WGS) entry which is preliminary data.</text>
</comment>
<evidence type="ECO:0000313" key="2">
    <source>
        <dbReference type="Proteomes" id="UP001152519"/>
    </source>
</evidence>
<dbReference type="EMBL" id="CAJSLV010000050">
    <property type="protein sequence ID" value="CAG6393678.1"/>
    <property type="molecule type" value="Genomic_DNA"/>
</dbReference>
<dbReference type="Proteomes" id="UP001152519">
    <property type="component" value="Unassembled WGS sequence"/>
</dbReference>